<dbReference type="Proteomes" id="UP000485058">
    <property type="component" value="Unassembled WGS sequence"/>
</dbReference>
<evidence type="ECO:0000259" key="2">
    <source>
        <dbReference type="Pfam" id="PF08392"/>
    </source>
</evidence>
<dbReference type="Gene3D" id="3.40.47.10">
    <property type="match status" value="1"/>
</dbReference>
<gene>
    <name evidence="3" type="ORF">HaLaN_13811</name>
</gene>
<proteinExistence type="predicted"/>
<dbReference type="Pfam" id="PF08392">
    <property type="entry name" value="FAE1_CUT1_RppA"/>
    <property type="match status" value="1"/>
</dbReference>
<dbReference type="PANTHER" id="PTHR31561">
    <property type="entry name" value="3-KETOACYL-COA SYNTHASE"/>
    <property type="match status" value="1"/>
</dbReference>
<evidence type="ECO:0000259" key="1">
    <source>
        <dbReference type="Pfam" id="PF02797"/>
    </source>
</evidence>
<dbReference type="GO" id="GO:0016747">
    <property type="term" value="F:acyltransferase activity, transferring groups other than amino-acyl groups"/>
    <property type="evidence" value="ECO:0007669"/>
    <property type="project" value="InterPro"/>
</dbReference>
<dbReference type="SUPFAM" id="SSF53901">
    <property type="entry name" value="Thiolase-like"/>
    <property type="match status" value="2"/>
</dbReference>
<name>A0A699Z6M4_HAELA</name>
<dbReference type="CDD" id="cd00831">
    <property type="entry name" value="CHS_like"/>
    <property type="match status" value="1"/>
</dbReference>
<feature type="non-terminal residue" evidence="3">
    <location>
        <position position="1"/>
    </location>
</feature>
<dbReference type="Pfam" id="PF02797">
    <property type="entry name" value="Chal_sti_synt_C"/>
    <property type="match status" value="1"/>
</dbReference>
<feature type="domain" description="Chalcone/stilbene synthase C-terminal" evidence="1">
    <location>
        <begin position="277"/>
        <end position="328"/>
    </location>
</feature>
<feature type="domain" description="FAE" evidence="2">
    <location>
        <begin position="3"/>
        <end position="248"/>
    </location>
</feature>
<evidence type="ECO:0000313" key="4">
    <source>
        <dbReference type="Proteomes" id="UP000485058"/>
    </source>
</evidence>
<dbReference type="EMBL" id="BLLF01001115">
    <property type="protein sequence ID" value="GFH17225.1"/>
    <property type="molecule type" value="Genomic_DNA"/>
</dbReference>
<sequence>MDVVNFQYRVFKKSGLGEEASYLPPSINPGLCGNSPQTGLNDAAAEAKLVLFGAFEGLLAKTGLAPADIDILVTTCSIYCPTPSLASMLINHFKIPPGIQSYSLNGMGCANGVVAINLIRDLLQAHPNSNAVFLTTEVTTPAFYRGKDKSRLVTNVLFRMGASAMLFSNKRRWAGRAKYRLLHCIRTHTGARDTAYRCIAYGPDDEGHNGVSLGVNVVDEASHALTNAMTRVAPHILSWGQILAYLLNTGHKQLAKLAGLPRPPTFKPAFGQGVQHFLLHAGGAKVLEGLGASLQLAPHHLEPSRAVLHDYGNVSSSSTWYALGWIESVRGVARGDKVLQVGVGSGVKCGVNVWKAERSVHDLHAAWEHCLTPERRAALAARRAA</sequence>
<dbReference type="InterPro" id="IPR016039">
    <property type="entry name" value="Thiolase-like"/>
</dbReference>
<dbReference type="GO" id="GO:0016020">
    <property type="term" value="C:membrane"/>
    <property type="evidence" value="ECO:0007669"/>
    <property type="project" value="InterPro"/>
</dbReference>
<dbReference type="GO" id="GO:0006633">
    <property type="term" value="P:fatty acid biosynthetic process"/>
    <property type="evidence" value="ECO:0007669"/>
    <property type="project" value="InterPro"/>
</dbReference>
<comment type="caution">
    <text evidence="3">The sequence shown here is derived from an EMBL/GenBank/DDBJ whole genome shotgun (WGS) entry which is preliminary data.</text>
</comment>
<dbReference type="InterPro" id="IPR012328">
    <property type="entry name" value="Chalcone/stilbene_synt_C"/>
</dbReference>
<dbReference type="InterPro" id="IPR013601">
    <property type="entry name" value="FAE1_typ3_polyketide_synth"/>
</dbReference>
<organism evidence="3 4">
    <name type="scientific">Haematococcus lacustris</name>
    <name type="common">Green alga</name>
    <name type="synonym">Haematococcus pluvialis</name>
    <dbReference type="NCBI Taxonomy" id="44745"/>
    <lineage>
        <taxon>Eukaryota</taxon>
        <taxon>Viridiplantae</taxon>
        <taxon>Chlorophyta</taxon>
        <taxon>core chlorophytes</taxon>
        <taxon>Chlorophyceae</taxon>
        <taxon>CS clade</taxon>
        <taxon>Chlamydomonadales</taxon>
        <taxon>Haematococcaceae</taxon>
        <taxon>Haematococcus</taxon>
    </lineage>
</organism>
<dbReference type="InterPro" id="IPR012392">
    <property type="entry name" value="3-ktacl-CoA_syn"/>
</dbReference>
<accession>A0A699Z6M4</accession>
<protein>
    <submittedName>
        <fullName evidence="3">3-ketoacyl-CoA synthase</fullName>
    </submittedName>
</protein>
<reference evidence="3 4" key="1">
    <citation type="submission" date="2020-02" db="EMBL/GenBank/DDBJ databases">
        <title>Draft genome sequence of Haematococcus lacustris strain NIES-144.</title>
        <authorList>
            <person name="Morimoto D."/>
            <person name="Nakagawa S."/>
            <person name="Yoshida T."/>
            <person name="Sawayama S."/>
        </authorList>
    </citation>
    <scope>NUCLEOTIDE SEQUENCE [LARGE SCALE GENOMIC DNA]</scope>
    <source>
        <strain evidence="3 4">NIES-144</strain>
    </source>
</reference>
<keyword evidence="4" id="KW-1185">Reference proteome</keyword>
<evidence type="ECO:0000313" key="3">
    <source>
        <dbReference type="EMBL" id="GFH17225.1"/>
    </source>
</evidence>
<dbReference type="AlphaFoldDB" id="A0A699Z6M4"/>